<sequence>MGQTVIVYSSQTGFTQGYALWIARVLHCEVLDVAFVTPDDLIHTRLVIYGAHATKRGGVAGFRPFYQQYQLALPHQLIVFGTGLLPPTQIDLQQLRQHTFRSCHTQPQLFYFDGEMNPDTMPLRIKLPYYSQKRKLKEKPPAGGVGAVRPLLDEVARLEASGAI</sequence>
<evidence type="ECO:0000259" key="1">
    <source>
        <dbReference type="Pfam" id="PF12724"/>
    </source>
</evidence>
<evidence type="ECO:0000313" key="2">
    <source>
        <dbReference type="EMBL" id="KRN18631.1"/>
    </source>
</evidence>
<dbReference type="Proteomes" id="UP000050865">
    <property type="component" value="Unassembled WGS sequence"/>
</dbReference>
<comment type="caution">
    <text evidence="2">The sequence shown here is derived from an EMBL/GenBank/DDBJ whole genome shotgun (WGS) entry which is preliminary data.</text>
</comment>
<accession>A0A0R2EZS1</accession>
<name>A0A0R2EZS1_9LACO</name>
<dbReference type="STRING" id="1423730.FC75_GL000571"/>
<dbReference type="Pfam" id="PF12724">
    <property type="entry name" value="Flavodoxin_5"/>
    <property type="match status" value="1"/>
</dbReference>
<gene>
    <name evidence="2" type="ORF">FC75_GL000571</name>
</gene>
<organism evidence="2 3">
    <name type="scientific">Lacticaseibacillus camelliae DSM 22697 = JCM 13995</name>
    <dbReference type="NCBI Taxonomy" id="1423730"/>
    <lineage>
        <taxon>Bacteria</taxon>
        <taxon>Bacillati</taxon>
        <taxon>Bacillota</taxon>
        <taxon>Bacilli</taxon>
        <taxon>Lactobacillales</taxon>
        <taxon>Lactobacillaceae</taxon>
        <taxon>Lacticaseibacillus</taxon>
    </lineage>
</organism>
<dbReference type="PATRIC" id="fig|1423730.4.peg.595"/>
<protein>
    <recommendedName>
        <fullName evidence="1">Flavodoxin domain-containing protein</fullName>
    </recommendedName>
</protein>
<dbReference type="RefSeq" id="WP_054662892.1">
    <property type="nucleotide sequence ID" value="NZ_AYZJ01000085.1"/>
</dbReference>
<dbReference type="InterPro" id="IPR026816">
    <property type="entry name" value="Flavodoxin_dom"/>
</dbReference>
<dbReference type="SUPFAM" id="SSF52218">
    <property type="entry name" value="Flavoproteins"/>
    <property type="match status" value="1"/>
</dbReference>
<dbReference type="AlphaFoldDB" id="A0A0R2EZS1"/>
<dbReference type="EMBL" id="AYZJ01000085">
    <property type="protein sequence ID" value="KRN18631.1"/>
    <property type="molecule type" value="Genomic_DNA"/>
</dbReference>
<dbReference type="Gene3D" id="3.40.50.360">
    <property type="match status" value="1"/>
</dbReference>
<proteinExistence type="predicted"/>
<dbReference type="OrthoDB" id="2146857at2"/>
<feature type="domain" description="Flavodoxin" evidence="1">
    <location>
        <begin position="5"/>
        <end position="115"/>
    </location>
</feature>
<reference evidence="2 3" key="1">
    <citation type="journal article" date="2015" name="Genome Announc.">
        <title>Expanding the biotechnology potential of lactobacilli through comparative genomics of 213 strains and associated genera.</title>
        <authorList>
            <person name="Sun Z."/>
            <person name="Harris H.M."/>
            <person name="McCann A."/>
            <person name="Guo C."/>
            <person name="Argimon S."/>
            <person name="Zhang W."/>
            <person name="Yang X."/>
            <person name="Jeffery I.B."/>
            <person name="Cooney J.C."/>
            <person name="Kagawa T.F."/>
            <person name="Liu W."/>
            <person name="Song Y."/>
            <person name="Salvetti E."/>
            <person name="Wrobel A."/>
            <person name="Rasinkangas P."/>
            <person name="Parkhill J."/>
            <person name="Rea M.C."/>
            <person name="O'Sullivan O."/>
            <person name="Ritari J."/>
            <person name="Douillard F.P."/>
            <person name="Paul Ross R."/>
            <person name="Yang R."/>
            <person name="Briner A.E."/>
            <person name="Felis G.E."/>
            <person name="de Vos W.M."/>
            <person name="Barrangou R."/>
            <person name="Klaenhammer T.R."/>
            <person name="Caufield P.W."/>
            <person name="Cui Y."/>
            <person name="Zhang H."/>
            <person name="O'Toole P.W."/>
        </authorList>
    </citation>
    <scope>NUCLEOTIDE SEQUENCE [LARGE SCALE GENOMIC DNA]</scope>
    <source>
        <strain evidence="2 3">DSM 22697</strain>
    </source>
</reference>
<evidence type="ECO:0000313" key="3">
    <source>
        <dbReference type="Proteomes" id="UP000050865"/>
    </source>
</evidence>
<dbReference type="InterPro" id="IPR029039">
    <property type="entry name" value="Flavoprotein-like_sf"/>
</dbReference>
<keyword evidence="3" id="KW-1185">Reference proteome</keyword>